<reference evidence="1" key="1">
    <citation type="submission" date="2023-03" db="EMBL/GenBank/DDBJ databases">
        <authorList>
            <person name="Chen D."/>
        </authorList>
    </citation>
    <scope>NUCLEOTIDE SEQUENCE</scope>
</reference>
<proteinExistence type="predicted"/>
<dbReference type="Proteomes" id="UP001240123">
    <property type="component" value="Segment"/>
</dbReference>
<evidence type="ECO:0000313" key="2">
    <source>
        <dbReference type="Proteomes" id="UP001240123"/>
    </source>
</evidence>
<gene>
    <name evidence="1" type="ORF">10P302A_gene0045</name>
</gene>
<organism evidence="1 2">
    <name type="scientific">Pseudomonas phage 10P302A</name>
    <dbReference type="NCBI Taxonomy" id="3038233"/>
    <lineage>
        <taxon>Viruses</taxon>
        <taxon>Duplodnaviria</taxon>
        <taxon>Heunggongvirae</taxon>
        <taxon>Uroviricota</taxon>
        <taxon>Caudoviricetes</taxon>
        <taxon>Autographivirales</taxon>
        <taxon>Autotranscriptaviridae</taxon>
        <taxon>Studiervirinae</taxon>
        <taxon>Cankvirus</taxon>
        <taxon>Cankvirus cv10P302A</taxon>
    </lineage>
</organism>
<accession>A0AAF0GKU5</accession>
<evidence type="ECO:0000313" key="1">
    <source>
        <dbReference type="EMBL" id="WGH28305.1"/>
    </source>
</evidence>
<dbReference type="EMBL" id="OQ622093">
    <property type="protein sequence ID" value="WGH28305.1"/>
    <property type="molecule type" value="Genomic_DNA"/>
</dbReference>
<name>A0AAF0GKU5_9CAUD</name>
<protein>
    <submittedName>
        <fullName evidence="1">Uncharacterized protein</fullName>
    </submittedName>
</protein>
<sequence length="141" mass="16242">MANRAVVDVKNVQWCCPDMNAAYCLVKFSDIDEWLEYTAIRGDEVAHGNELFQLIDRGLCGDIPEYSGPEHCQIEAWNLLMEERVGYQAELDKLLPEVQLGLASPEKVERAKWLYGRIKDINSYHDTTYAMTFCYVNREVS</sequence>
<keyword evidence="2" id="KW-1185">Reference proteome</keyword>